<dbReference type="InterPro" id="IPR052739">
    <property type="entry name" value="FAAH2"/>
</dbReference>
<sequence length="468" mass="48715">MQPTATEWLARMGRGEISAAELAEHYLARVGAANPRLNAVVAVDADAVRTAARDADERRSRGDDGPLLGLPVTIKDCLDVAALPCRAGSRARKDVPTTDAVVVERIKRAGGVILGKTNMPELGSSYETDNKVYGRTNHPLDAARTPGGSSGGEASVIGADASPLGVGTDGGGSVRVPSHYCGLVGLRPTTGRVPATGSWPDKRSGPTLDITCIGPMGRSTADIALLLDVIHGPDLGDPFAHPVPLRDWSAVDVAGLRVGWYVEDGLAHPSDATVAAVRRAAGILEKAGAAVVQVEPPAVTEATELFFAALAADGGDGVRGLVGDAPDDHTEQFLDLLDNPRHGSSTSAGDYFALLDRMFGLRSRVRRWIDGYDVVLAPVAAGPAPRHGEPPQGVAPADYGRYEGFNYTHTYSVAGLPSASVPAGVEDGLPVGVQVIAQCWREDLVLAACAAIERETGGFQIVDRPALS</sequence>
<evidence type="ECO:0000259" key="1">
    <source>
        <dbReference type="Pfam" id="PF01425"/>
    </source>
</evidence>
<dbReference type="InterPro" id="IPR036928">
    <property type="entry name" value="AS_sf"/>
</dbReference>
<dbReference type="EMBL" id="VSFF01000001">
    <property type="protein sequence ID" value="TYC18495.1"/>
    <property type="molecule type" value="Genomic_DNA"/>
</dbReference>
<dbReference type="PANTHER" id="PTHR43372:SF4">
    <property type="entry name" value="FATTY-ACID AMIDE HYDROLASE 2"/>
    <property type="match status" value="1"/>
</dbReference>
<name>A0A5D0ULL9_9ACTN</name>
<dbReference type="InterPro" id="IPR023631">
    <property type="entry name" value="Amidase_dom"/>
</dbReference>
<keyword evidence="3" id="KW-1185">Reference proteome</keyword>
<dbReference type="RefSeq" id="WP_148347769.1">
    <property type="nucleotide sequence ID" value="NZ_JBHSBF010000019.1"/>
</dbReference>
<dbReference type="OrthoDB" id="9811471at2"/>
<dbReference type="PROSITE" id="PS00571">
    <property type="entry name" value="AMIDASES"/>
    <property type="match status" value="1"/>
</dbReference>
<dbReference type="AlphaFoldDB" id="A0A5D0ULL9"/>
<comment type="caution">
    <text evidence="2">The sequence shown here is derived from an EMBL/GenBank/DDBJ whole genome shotgun (WGS) entry which is preliminary data.</text>
</comment>
<proteinExistence type="predicted"/>
<protein>
    <submittedName>
        <fullName evidence="2">Amidase</fullName>
    </submittedName>
</protein>
<organism evidence="2 3">
    <name type="scientific">Actinomadura syzygii</name>
    <dbReference type="NCBI Taxonomy" id="1427538"/>
    <lineage>
        <taxon>Bacteria</taxon>
        <taxon>Bacillati</taxon>
        <taxon>Actinomycetota</taxon>
        <taxon>Actinomycetes</taxon>
        <taxon>Streptosporangiales</taxon>
        <taxon>Thermomonosporaceae</taxon>
        <taxon>Actinomadura</taxon>
    </lineage>
</organism>
<evidence type="ECO:0000313" key="2">
    <source>
        <dbReference type="EMBL" id="TYC18495.1"/>
    </source>
</evidence>
<dbReference type="PANTHER" id="PTHR43372">
    <property type="entry name" value="FATTY-ACID AMIDE HYDROLASE"/>
    <property type="match status" value="1"/>
</dbReference>
<gene>
    <name evidence="2" type="ORF">FXF65_01655</name>
</gene>
<reference evidence="2 3" key="1">
    <citation type="submission" date="2019-08" db="EMBL/GenBank/DDBJ databases">
        <title>Actinomadura sp. nov. CYP1-5 isolated from mountain soil.</title>
        <authorList>
            <person name="Songsumanus A."/>
            <person name="Kuncharoen N."/>
            <person name="Kudo T."/>
            <person name="Yuki M."/>
            <person name="Igarashi Y."/>
            <person name="Tanasupawat S."/>
        </authorList>
    </citation>
    <scope>NUCLEOTIDE SEQUENCE [LARGE SCALE GENOMIC DNA]</scope>
    <source>
        <strain evidence="2 3">GKU157</strain>
    </source>
</reference>
<dbReference type="InterPro" id="IPR020556">
    <property type="entry name" value="Amidase_CS"/>
</dbReference>
<dbReference type="Pfam" id="PF01425">
    <property type="entry name" value="Amidase"/>
    <property type="match status" value="1"/>
</dbReference>
<feature type="domain" description="Amidase" evidence="1">
    <location>
        <begin position="21"/>
        <end position="446"/>
    </location>
</feature>
<dbReference type="GO" id="GO:0012505">
    <property type="term" value="C:endomembrane system"/>
    <property type="evidence" value="ECO:0007669"/>
    <property type="project" value="TreeGrafter"/>
</dbReference>
<dbReference type="Proteomes" id="UP000322634">
    <property type="component" value="Unassembled WGS sequence"/>
</dbReference>
<dbReference type="Gene3D" id="3.90.1300.10">
    <property type="entry name" value="Amidase signature (AS) domain"/>
    <property type="match status" value="1"/>
</dbReference>
<evidence type="ECO:0000313" key="3">
    <source>
        <dbReference type="Proteomes" id="UP000322634"/>
    </source>
</evidence>
<dbReference type="SUPFAM" id="SSF75304">
    <property type="entry name" value="Amidase signature (AS) enzymes"/>
    <property type="match status" value="1"/>
</dbReference>
<accession>A0A5D0ULL9</accession>